<accession>A0A0G3GP61</accession>
<dbReference type="GO" id="GO:0016787">
    <property type="term" value="F:hydrolase activity"/>
    <property type="evidence" value="ECO:0007669"/>
    <property type="project" value="UniProtKB-KW"/>
</dbReference>
<evidence type="ECO:0000259" key="1">
    <source>
        <dbReference type="SMART" id="SM00849"/>
    </source>
</evidence>
<evidence type="ECO:0000313" key="2">
    <source>
        <dbReference type="EMBL" id="AKK03016.1"/>
    </source>
</evidence>
<dbReference type="EMBL" id="CP011541">
    <property type="protein sequence ID" value="AKK03016.1"/>
    <property type="molecule type" value="Genomic_DNA"/>
</dbReference>
<keyword evidence="3" id="KW-1185">Reference proteome</keyword>
<name>A0A0G3GP61_9CORY</name>
<dbReference type="RefSeq" id="WP_047240111.1">
    <property type="nucleotide sequence ID" value="NZ_CP011541.1"/>
</dbReference>
<dbReference type="Proteomes" id="UP000035368">
    <property type="component" value="Chromosome"/>
</dbReference>
<sequence>MNLTLDHISVSDMDNNCYLLIAGPHALLIDAADSPDDLLRLAEQHNTTITHVLTTHRHSDHVRALPAVLEATGATHIASFLDAPALPAPVDIALNHGDTFTFAGHEFHAIILRGHTPGGLAFAATIDDRTHLFVGDSLFPGGVGKTGNENEFARLLRDVTERIFDVFPDDTIVHPGHGAPTTLGAERPHLDEWRERGW</sequence>
<dbReference type="InterPro" id="IPR051453">
    <property type="entry name" value="MBL_Glyoxalase_II"/>
</dbReference>
<proteinExistence type="predicted"/>
<dbReference type="PANTHER" id="PTHR46233:SF1">
    <property type="entry name" value="CONSERVED PROTEIN"/>
    <property type="match status" value="1"/>
</dbReference>
<dbReference type="Pfam" id="PF00753">
    <property type="entry name" value="Lactamase_B"/>
    <property type="match status" value="1"/>
</dbReference>
<dbReference type="PANTHER" id="PTHR46233">
    <property type="entry name" value="HYDROXYACYLGLUTATHIONE HYDROLASE GLOC"/>
    <property type="match status" value="1"/>
</dbReference>
<feature type="domain" description="Metallo-beta-lactamase" evidence="1">
    <location>
        <begin position="14"/>
        <end position="177"/>
    </location>
</feature>
<dbReference type="KEGG" id="cei:CEPID_05760"/>
<dbReference type="InterPro" id="IPR036866">
    <property type="entry name" value="RibonucZ/Hydroxyglut_hydro"/>
</dbReference>
<organism evidence="2 3">
    <name type="scientific">Corynebacterium epidermidicanis</name>
    <dbReference type="NCBI Taxonomy" id="1050174"/>
    <lineage>
        <taxon>Bacteria</taxon>
        <taxon>Bacillati</taxon>
        <taxon>Actinomycetota</taxon>
        <taxon>Actinomycetes</taxon>
        <taxon>Mycobacteriales</taxon>
        <taxon>Corynebacteriaceae</taxon>
        <taxon>Corynebacterium</taxon>
    </lineage>
</organism>
<dbReference type="STRING" id="1050174.CEPID_05760"/>
<keyword evidence="2" id="KW-0378">Hydrolase</keyword>
<dbReference type="SMART" id="SM00849">
    <property type="entry name" value="Lactamase_B"/>
    <property type="match status" value="1"/>
</dbReference>
<dbReference type="PATRIC" id="fig|1050174.4.peg.1164"/>
<dbReference type="OrthoDB" id="2971563at2"/>
<gene>
    <name evidence="2" type="ORF">CEPID_05760</name>
</gene>
<dbReference type="Gene3D" id="3.60.15.10">
    <property type="entry name" value="Ribonuclease Z/Hydroxyacylglutathione hydrolase-like"/>
    <property type="match status" value="1"/>
</dbReference>
<dbReference type="AlphaFoldDB" id="A0A0G3GP61"/>
<evidence type="ECO:0000313" key="3">
    <source>
        <dbReference type="Proteomes" id="UP000035368"/>
    </source>
</evidence>
<dbReference type="InterPro" id="IPR001279">
    <property type="entry name" value="Metallo-B-lactamas"/>
</dbReference>
<dbReference type="SUPFAM" id="SSF56281">
    <property type="entry name" value="Metallo-hydrolase/oxidoreductase"/>
    <property type="match status" value="1"/>
</dbReference>
<dbReference type="CDD" id="cd06262">
    <property type="entry name" value="metallo-hydrolase-like_MBL-fold"/>
    <property type="match status" value="1"/>
</dbReference>
<reference evidence="2 3" key="1">
    <citation type="submission" date="2015-05" db="EMBL/GenBank/DDBJ databases">
        <title>Complete genome sequence of Corynebacterium epidermidicanis DSM 45586, isolated from the skin of a dog suffering from pruritus.</title>
        <authorList>
            <person name="Ruckert C."/>
            <person name="Albersmeier A."/>
            <person name="Winkler A."/>
            <person name="Tauch A."/>
        </authorList>
    </citation>
    <scope>NUCLEOTIDE SEQUENCE [LARGE SCALE GENOMIC DNA]</scope>
    <source>
        <strain evidence="2 3">DSM 45586</strain>
    </source>
</reference>
<protein>
    <submittedName>
        <fullName evidence="2">Zn-dependent hydrolase, glyoxylase</fullName>
    </submittedName>
</protein>